<name>A0A3D6BQ98_9FLAO</name>
<evidence type="ECO:0000313" key="6">
    <source>
        <dbReference type="Proteomes" id="UP000263268"/>
    </source>
</evidence>
<evidence type="ECO:0000256" key="3">
    <source>
        <dbReference type="SAM" id="Coils"/>
    </source>
</evidence>
<dbReference type="Proteomes" id="UP000263268">
    <property type="component" value="Unassembled WGS sequence"/>
</dbReference>
<dbReference type="Gene3D" id="3.30.910.20">
    <property type="entry name" value="Skp domain"/>
    <property type="match status" value="1"/>
</dbReference>
<reference evidence="5 6" key="1">
    <citation type="journal article" date="2018" name="Nat. Biotechnol.">
        <title>A standardized bacterial taxonomy based on genome phylogeny substantially revises the tree of life.</title>
        <authorList>
            <person name="Parks D.H."/>
            <person name="Chuvochina M."/>
            <person name="Waite D.W."/>
            <person name="Rinke C."/>
            <person name="Skarshewski A."/>
            <person name="Chaumeil P.A."/>
            <person name="Hugenholtz P."/>
        </authorList>
    </citation>
    <scope>NUCLEOTIDE SEQUENCE [LARGE SCALE GENOMIC DNA]</scope>
    <source>
        <strain evidence="5">UBA10227</strain>
    </source>
</reference>
<dbReference type="PANTHER" id="PTHR35089">
    <property type="entry name" value="CHAPERONE PROTEIN SKP"/>
    <property type="match status" value="1"/>
</dbReference>
<dbReference type="SUPFAM" id="SSF111384">
    <property type="entry name" value="OmpH-like"/>
    <property type="match status" value="1"/>
</dbReference>
<dbReference type="GO" id="GO:0005829">
    <property type="term" value="C:cytosol"/>
    <property type="evidence" value="ECO:0007669"/>
    <property type="project" value="TreeGrafter"/>
</dbReference>
<dbReference type="Pfam" id="PF03938">
    <property type="entry name" value="OmpH"/>
    <property type="match status" value="1"/>
</dbReference>
<protein>
    <recommendedName>
        <fullName evidence="7">OmpH family outer membrane protein</fullName>
    </recommendedName>
</protein>
<keyword evidence="2 4" id="KW-0732">Signal</keyword>
<keyword evidence="3" id="KW-0175">Coiled coil</keyword>
<feature type="chain" id="PRO_5017727056" description="OmpH family outer membrane protein" evidence="4">
    <location>
        <begin position="24"/>
        <end position="169"/>
    </location>
</feature>
<dbReference type="AlphaFoldDB" id="A0A3D6BQ98"/>
<dbReference type="PANTHER" id="PTHR35089:SF1">
    <property type="entry name" value="CHAPERONE PROTEIN SKP"/>
    <property type="match status" value="1"/>
</dbReference>
<dbReference type="GO" id="GO:0050821">
    <property type="term" value="P:protein stabilization"/>
    <property type="evidence" value="ECO:0007669"/>
    <property type="project" value="TreeGrafter"/>
</dbReference>
<comment type="similarity">
    <text evidence="1">Belongs to the Skp family.</text>
</comment>
<evidence type="ECO:0000256" key="1">
    <source>
        <dbReference type="ARBA" id="ARBA00009091"/>
    </source>
</evidence>
<dbReference type="InterPro" id="IPR024930">
    <property type="entry name" value="Skp_dom_sf"/>
</dbReference>
<accession>A0A3D6BQ98</accession>
<evidence type="ECO:0000256" key="2">
    <source>
        <dbReference type="ARBA" id="ARBA00022729"/>
    </source>
</evidence>
<dbReference type="InterPro" id="IPR005632">
    <property type="entry name" value="Chaperone_Skp"/>
</dbReference>
<proteinExistence type="inferred from homology"/>
<evidence type="ECO:0000256" key="4">
    <source>
        <dbReference type="SAM" id="SignalP"/>
    </source>
</evidence>
<dbReference type="EMBL" id="DPRK01000090">
    <property type="protein sequence ID" value="HCY81044.1"/>
    <property type="molecule type" value="Genomic_DNA"/>
</dbReference>
<gene>
    <name evidence="5" type="ORF">DHV22_05245</name>
</gene>
<evidence type="ECO:0000313" key="5">
    <source>
        <dbReference type="EMBL" id="HCY81044.1"/>
    </source>
</evidence>
<feature type="coiled-coil region" evidence="3">
    <location>
        <begin position="57"/>
        <end position="113"/>
    </location>
</feature>
<sequence>MKHFKTFLFAAALFIGATSFTQAQSKVAHINTQELIKAMPEMNTAQAEMDKLGKTYEADIQAMVTEYQNKLKQYEAEAATKTDEENQKRSMEIQTMQQNIQQYQGQAQQEMQKKEIDLLKPITEKAKAAILKVARAQGFDYVLDSTQGGGVIMADGKNLIDDVKKELGI</sequence>
<organism evidence="5 6">
    <name type="scientific">Xanthomarina gelatinilytica</name>
    <dbReference type="NCBI Taxonomy" id="1137281"/>
    <lineage>
        <taxon>Bacteria</taxon>
        <taxon>Pseudomonadati</taxon>
        <taxon>Bacteroidota</taxon>
        <taxon>Flavobacteriia</taxon>
        <taxon>Flavobacteriales</taxon>
        <taxon>Flavobacteriaceae</taxon>
        <taxon>Xanthomarina</taxon>
    </lineage>
</organism>
<comment type="caution">
    <text evidence="5">The sequence shown here is derived from an EMBL/GenBank/DDBJ whole genome shotgun (WGS) entry which is preliminary data.</text>
</comment>
<dbReference type="GO" id="GO:0051082">
    <property type="term" value="F:unfolded protein binding"/>
    <property type="evidence" value="ECO:0007669"/>
    <property type="project" value="InterPro"/>
</dbReference>
<feature type="signal peptide" evidence="4">
    <location>
        <begin position="1"/>
        <end position="23"/>
    </location>
</feature>
<evidence type="ECO:0008006" key="7">
    <source>
        <dbReference type="Google" id="ProtNLM"/>
    </source>
</evidence>
<dbReference type="SMART" id="SM00935">
    <property type="entry name" value="OmpH"/>
    <property type="match status" value="1"/>
</dbReference>